<accession>A0ACC6M8P8</accession>
<keyword evidence="2" id="KW-1185">Reference proteome</keyword>
<name>A0ACC6M8P8_9BACI</name>
<dbReference type="EMBL" id="JAWZSR010000009">
    <property type="protein sequence ID" value="MDX8047227.1"/>
    <property type="molecule type" value="Genomic_DNA"/>
</dbReference>
<dbReference type="Proteomes" id="UP001277972">
    <property type="component" value="Unassembled WGS sequence"/>
</dbReference>
<proteinExistence type="predicted"/>
<reference evidence="1" key="1">
    <citation type="submission" date="2023-11" db="EMBL/GenBank/DDBJ databases">
        <title>Gracilibacillus pellucida a moderately halophilic bacterium isolated from saline soil in Xinjiang province.</title>
        <authorList>
            <person name="Zhang Z."/>
            <person name="Tan F."/>
            <person name="Wang Y."/>
            <person name="Xia M."/>
        </authorList>
    </citation>
    <scope>NUCLEOTIDE SEQUENCE</scope>
    <source>
        <strain evidence="1">S3-1-1</strain>
    </source>
</reference>
<sequence>MAYCKNCGKELPEGAKFCKHCGHTLGNGATSHKSSSPKKKMSKKQKIIFSIIGGVVLLLVIAFSILNYLSSPNQLMKSLSTAMEEQDYEKIGKMVVFADTDEEIGTENATAMVQKLEEERSTKNYLLQNLAQQAANKMAEHDTILNLTEGKCYLLLDCYKITAQPIYITTSSNLNDTVVHYHDNKTVTIEEKEDEIELGPFTYGEHVLKGEYDSNIRHLETEETIDLYDYQHTLDFYFDYDAIYIEDFVLNGDTTVLLNGDEIDESMYLDETQIGPLANDEEYTIEIQTEFPWGTLSTGEQEVSDYYVDQVNYQPTEELLDQVADDYSSFLDKLFEGIGSNNTEGFSFLSDATESEIVELIEDINNTVENWGYLYYIDLKEFSIANDAMKAFYDEELEEYVLQVFTKQEVAVENTRYNDTIDNPNYREEYGELVLRFNEDNWEVYDVRDDYSTSEHEYTKYEYKGDAVVIEDDGEKKDDSSADKEKTDGEAEEQITDATLSYIDMLVAAINAGDYSVVSEYIQAGSALDEAQQGLVKRLYDNGTMEEVIERKVTDVNKSGDKWKVSTKETIQIIYEDGEREEKDYNWTYTVVEDDGDYLLTDIE</sequence>
<evidence type="ECO:0000313" key="1">
    <source>
        <dbReference type="EMBL" id="MDX8047227.1"/>
    </source>
</evidence>
<protein>
    <submittedName>
        <fullName evidence="1">Zinc-ribbon domain-containing protein</fullName>
    </submittedName>
</protein>
<evidence type="ECO:0000313" key="2">
    <source>
        <dbReference type="Proteomes" id="UP001277972"/>
    </source>
</evidence>
<organism evidence="1 2">
    <name type="scientific">Gracilibacillus pellucidus</name>
    <dbReference type="NCBI Taxonomy" id="3095368"/>
    <lineage>
        <taxon>Bacteria</taxon>
        <taxon>Bacillati</taxon>
        <taxon>Bacillota</taxon>
        <taxon>Bacilli</taxon>
        <taxon>Bacillales</taxon>
        <taxon>Bacillaceae</taxon>
        <taxon>Gracilibacillus</taxon>
    </lineage>
</organism>
<comment type="caution">
    <text evidence="1">The sequence shown here is derived from an EMBL/GenBank/DDBJ whole genome shotgun (WGS) entry which is preliminary data.</text>
</comment>
<gene>
    <name evidence="1" type="ORF">SH601_14660</name>
</gene>